<dbReference type="Gene3D" id="3.40.1550.10">
    <property type="entry name" value="CheC-like"/>
    <property type="match status" value="1"/>
</dbReference>
<keyword evidence="2" id="KW-0378">Hydrolase</keyword>
<proteinExistence type="predicted"/>
<dbReference type="EMBL" id="VJMZ01000001">
    <property type="protein sequence ID" value="TRM12419.1"/>
    <property type="molecule type" value="Genomic_DNA"/>
</dbReference>
<organism evidence="4 5">
    <name type="scientific">Lentibacillus cibarius</name>
    <dbReference type="NCBI Taxonomy" id="2583219"/>
    <lineage>
        <taxon>Bacteria</taxon>
        <taxon>Bacillati</taxon>
        <taxon>Bacillota</taxon>
        <taxon>Bacilli</taxon>
        <taxon>Bacillales</taxon>
        <taxon>Bacillaceae</taxon>
        <taxon>Lentibacillus</taxon>
    </lineage>
</organism>
<name>A0A549YKK9_9BACI</name>
<dbReference type="GO" id="GO:0016787">
    <property type="term" value="F:hydrolase activity"/>
    <property type="evidence" value="ECO:0007669"/>
    <property type="project" value="UniProtKB-KW"/>
</dbReference>
<dbReference type="CDD" id="cd17909">
    <property type="entry name" value="CheC_ClassI"/>
    <property type="match status" value="1"/>
</dbReference>
<dbReference type="PANTHER" id="PTHR43693">
    <property type="entry name" value="PROTEIN PHOSPHATASE CHEZ"/>
    <property type="match status" value="1"/>
</dbReference>
<dbReference type="AlphaFoldDB" id="A0A549YKK9"/>
<evidence type="ECO:0000313" key="4">
    <source>
        <dbReference type="EMBL" id="TRM12419.1"/>
    </source>
</evidence>
<evidence type="ECO:0000313" key="5">
    <source>
        <dbReference type="Proteomes" id="UP000319280"/>
    </source>
</evidence>
<dbReference type="InterPro" id="IPR007597">
    <property type="entry name" value="CheC"/>
</dbReference>
<dbReference type="InterPro" id="IPR028976">
    <property type="entry name" value="CheC-like_sf"/>
</dbReference>
<sequence>MKRNNDLSEAQIDVLREVMNVGAGNAATSMSRLIDKKVEMQIPSVNMLPFEQVMDLFGGPDAPVAGMMVTVSGEVGGQVFFILNLDDAQTFLRKMTDQPFLRLQTGRMDELTQSALEEAGNMIISAYVAALSDFTGLSIRPSIPSVTIDMAGAMLSHGLIEVSPHTDFAIIMDTEISTSDVTNGMNGHFLFLPNPESFNQFIKSVGMTCNG</sequence>
<keyword evidence="5" id="KW-1185">Reference proteome</keyword>
<dbReference type="RefSeq" id="WP_142791402.1">
    <property type="nucleotide sequence ID" value="NZ_VJMZ01000001.1"/>
</dbReference>
<comment type="caution">
    <text evidence="4">The sequence shown here is derived from an EMBL/GenBank/DDBJ whole genome shotgun (WGS) entry which is preliminary data.</text>
</comment>
<dbReference type="InterPro" id="IPR050992">
    <property type="entry name" value="CheZ_family_phosphatases"/>
</dbReference>
<feature type="domain" description="CheC-like protein" evidence="3">
    <location>
        <begin position="113"/>
        <end position="147"/>
    </location>
</feature>
<reference evidence="4 5" key="1">
    <citation type="submission" date="2019-07" db="EMBL/GenBank/DDBJ databases">
        <title>Genomic analysis of Lentibacillus sp. NKC851-2.</title>
        <authorList>
            <person name="Oh Y.J."/>
        </authorList>
    </citation>
    <scope>NUCLEOTIDE SEQUENCE [LARGE SCALE GENOMIC DNA]</scope>
    <source>
        <strain evidence="4 5">NKC851-2</strain>
    </source>
</reference>
<evidence type="ECO:0000256" key="1">
    <source>
        <dbReference type="ARBA" id="ARBA00022500"/>
    </source>
</evidence>
<dbReference type="Proteomes" id="UP000319280">
    <property type="component" value="Unassembled WGS sequence"/>
</dbReference>
<feature type="domain" description="CheC-like protein" evidence="3">
    <location>
        <begin position="12"/>
        <end position="46"/>
    </location>
</feature>
<dbReference type="GO" id="GO:0006935">
    <property type="term" value="P:chemotaxis"/>
    <property type="evidence" value="ECO:0007669"/>
    <property type="project" value="UniProtKB-KW"/>
</dbReference>
<evidence type="ECO:0000256" key="2">
    <source>
        <dbReference type="ARBA" id="ARBA00022801"/>
    </source>
</evidence>
<gene>
    <name evidence="4" type="ORF">FH966_12355</name>
</gene>
<dbReference type="PANTHER" id="PTHR43693:SF1">
    <property type="entry name" value="PROTEIN PHOSPHATASE CHEZ"/>
    <property type="match status" value="1"/>
</dbReference>
<keyword evidence="1" id="KW-0145">Chemotaxis</keyword>
<dbReference type="SUPFAM" id="SSF103039">
    <property type="entry name" value="CheC-like"/>
    <property type="match status" value="1"/>
</dbReference>
<protein>
    <submittedName>
        <fullName evidence="4">Chemotaxis protein CheC</fullName>
    </submittedName>
</protein>
<evidence type="ECO:0000259" key="3">
    <source>
        <dbReference type="Pfam" id="PF04509"/>
    </source>
</evidence>
<accession>A0A549YKK9</accession>
<dbReference type="Pfam" id="PF04509">
    <property type="entry name" value="CheC"/>
    <property type="match status" value="2"/>
</dbReference>